<sequence length="860" mass="98736">MSQLSQRAKERLAAAFFNARENIDFENVYEAILICPEWLTLIPQDRRWAILHQIVYHGEVDKLDRLLSLQGNNPKFRILSPASDGQTVLDIAKDETKPMFERINRLKKMDDMLNYAKERNWTKCKELIQERPEIINEKPPYRYFYLIHHLAYSGDTKIFDDLRKKYHFDLNLVVGNNKTAYDIACENEQEEFANYLNQLKTTSPRNEVDDHPKSNHVEIVRNLDGDVLLNKNDTGTLITSLSQLNIDNNLTNEDDNNLYDYIRRISDQDMLQAITDPISKKILQDPVLASDGYTYERKNILKWFEKSKNSPVNGTELKDFELKPNKIIEQMIKAIVSRSMKIQSSSAVPFSTYYKIQQGDTLANIANAKHFTLDEMKAANPELENYDSLQIGQIIKLPLVQRLIDKTVTTLPVSYDTKPVYQHSALTTTTTTTATTTAGDQKLIPETIKENDLEKVKTKFHEIFLISDKNATTTAGDQKLIPETIKENDLEKVKTKFHEIFLISDKNGDGQISLDEFKLFLNNLGLKTLKDADIEHLFLEINRNNKLGISSLVFQNFYDYFLNMIQQNTLHVNERQSSRYSQVELDLFRAFLKADSDGICAAGGITTFINERWKDFNHFKREGREGKLVMIGGDEATDVLPGVYSLLDLICSTDEQNEIRPKYVKICDVRWISSTNSDQKVSGELIFPTVFDGKLPIDIATNSTLSYYGCCLANESGLKVSLLNRHAIQDFTYESNYFMDFVSGRAGLERHGFAHLDTPTQEESGFFILGKMVNDNELHLTAFKIPTKHSLYVPPMTIHSNDYMRVELSGIRADHAWQVDAANLLEWKNVMKQESKINQLEHIKQLANNEWSKPKETTSS</sequence>
<accession>A0A8S2L6G7</accession>
<evidence type="ECO:0000313" key="6">
    <source>
        <dbReference type="Proteomes" id="UP000681722"/>
    </source>
</evidence>
<organism evidence="5 6">
    <name type="scientific">Didymodactylos carnosus</name>
    <dbReference type="NCBI Taxonomy" id="1234261"/>
    <lineage>
        <taxon>Eukaryota</taxon>
        <taxon>Metazoa</taxon>
        <taxon>Spiralia</taxon>
        <taxon>Gnathifera</taxon>
        <taxon>Rotifera</taxon>
        <taxon>Eurotatoria</taxon>
        <taxon>Bdelloidea</taxon>
        <taxon>Philodinida</taxon>
        <taxon>Philodinidae</taxon>
        <taxon>Didymodactylos</taxon>
    </lineage>
</organism>
<gene>
    <name evidence="5" type="ORF">SRO942_LOCUS19797</name>
</gene>
<reference evidence="5" key="1">
    <citation type="submission" date="2021-02" db="EMBL/GenBank/DDBJ databases">
        <authorList>
            <person name="Nowell W R."/>
        </authorList>
    </citation>
    <scope>NUCLEOTIDE SEQUENCE</scope>
</reference>
<dbReference type="SUPFAM" id="SSF57850">
    <property type="entry name" value="RING/U-box"/>
    <property type="match status" value="1"/>
</dbReference>
<feature type="domain" description="LysM" evidence="4">
    <location>
        <begin position="352"/>
        <end position="397"/>
    </location>
</feature>
<dbReference type="PROSITE" id="PS50222">
    <property type="entry name" value="EF_HAND_2"/>
    <property type="match status" value="1"/>
</dbReference>
<dbReference type="SMART" id="SM00504">
    <property type="entry name" value="Ubox"/>
    <property type="match status" value="1"/>
</dbReference>
<dbReference type="InterPro" id="IPR002048">
    <property type="entry name" value="EF_hand_dom"/>
</dbReference>
<dbReference type="CDD" id="cd00118">
    <property type="entry name" value="LysM"/>
    <property type="match status" value="1"/>
</dbReference>
<dbReference type="SUPFAM" id="SSF47473">
    <property type="entry name" value="EF-hand"/>
    <property type="match status" value="1"/>
</dbReference>
<dbReference type="GO" id="GO:0016567">
    <property type="term" value="P:protein ubiquitination"/>
    <property type="evidence" value="ECO:0007669"/>
    <property type="project" value="InterPro"/>
</dbReference>
<dbReference type="SMART" id="SM00257">
    <property type="entry name" value="LysM"/>
    <property type="match status" value="1"/>
</dbReference>
<evidence type="ECO:0000259" key="3">
    <source>
        <dbReference type="PROSITE" id="PS51698"/>
    </source>
</evidence>
<dbReference type="InterPro" id="IPR011992">
    <property type="entry name" value="EF-hand-dom_pair"/>
</dbReference>
<dbReference type="GO" id="GO:0004842">
    <property type="term" value="F:ubiquitin-protein transferase activity"/>
    <property type="evidence" value="ECO:0007669"/>
    <property type="project" value="InterPro"/>
</dbReference>
<dbReference type="GO" id="GO:0005509">
    <property type="term" value="F:calcium ion binding"/>
    <property type="evidence" value="ECO:0007669"/>
    <property type="project" value="InterPro"/>
</dbReference>
<evidence type="ECO:0008006" key="7">
    <source>
        <dbReference type="Google" id="ProtNLM"/>
    </source>
</evidence>
<dbReference type="CDD" id="cd16655">
    <property type="entry name" value="RING-Ubox_WDSUB1-like"/>
    <property type="match status" value="1"/>
</dbReference>
<protein>
    <recommendedName>
        <fullName evidence="7">Calmodulin</fullName>
    </recommendedName>
</protein>
<dbReference type="PANTHER" id="PTHR46573">
    <property type="entry name" value="WD REPEAT, SAM AND U-BOX DOMAIN-CONTAINING PROTEIN 1"/>
    <property type="match status" value="1"/>
</dbReference>
<feature type="domain" description="U-box" evidence="3">
    <location>
        <begin position="269"/>
        <end position="342"/>
    </location>
</feature>
<dbReference type="Gene3D" id="1.10.238.10">
    <property type="entry name" value="EF-hand"/>
    <property type="match status" value="1"/>
</dbReference>
<dbReference type="EMBL" id="CAJOBC010006094">
    <property type="protein sequence ID" value="CAF3886763.1"/>
    <property type="molecule type" value="Genomic_DNA"/>
</dbReference>
<evidence type="ECO:0000259" key="4">
    <source>
        <dbReference type="PROSITE" id="PS51782"/>
    </source>
</evidence>
<dbReference type="AlphaFoldDB" id="A0A8S2L6G7"/>
<comment type="caution">
    <text evidence="5">The sequence shown here is derived from an EMBL/GenBank/DDBJ whole genome shotgun (WGS) entry which is preliminary data.</text>
</comment>
<dbReference type="InterPro" id="IPR036770">
    <property type="entry name" value="Ankyrin_rpt-contain_sf"/>
</dbReference>
<dbReference type="InterPro" id="IPR052085">
    <property type="entry name" value="WD-SAM-U-box"/>
</dbReference>
<proteinExistence type="predicted"/>
<feature type="domain" description="EF-hand" evidence="2">
    <location>
        <begin position="492"/>
        <end position="527"/>
    </location>
</feature>
<dbReference type="SMART" id="SM00054">
    <property type="entry name" value="EFh"/>
    <property type="match status" value="1"/>
</dbReference>
<dbReference type="Pfam" id="PF01476">
    <property type="entry name" value="LysM"/>
    <property type="match status" value="1"/>
</dbReference>
<dbReference type="InterPro" id="IPR003613">
    <property type="entry name" value="Ubox_domain"/>
</dbReference>
<name>A0A8S2L6G7_9BILA</name>
<dbReference type="OrthoDB" id="10064100at2759"/>
<dbReference type="InterPro" id="IPR013083">
    <property type="entry name" value="Znf_RING/FYVE/PHD"/>
</dbReference>
<dbReference type="Gene3D" id="3.30.40.10">
    <property type="entry name" value="Zinc/RING finger domain, C3HC4 (zinc finger)"/>
    <property type="match status" value="1"/>
</dbReference>
<evidence type="ECO:0000256" key="1">
    <source>
        <dbReference type="ARBA" id="ARBA00022837"/>
    </source>
</evidence>
<dbReference type="InterPro" id="IPR018392">
    <property type="entry name" value="LysM"/>
</dbReference>
<dbReference type="PROSITE" id="PS00018">
    <property type="entry name" value="EF_HAND_1"/>
    <property type="match status" value="1"/>
</dbReference>
<dbReference type="InterPro" id="IPR018247">
    <property type="entry name" value="EF_Hand_1_Ca_BS"/>
</dbReference>
<dbReference type="PANTHER" id="PTHR46573:SF1">
    <property type="entry name" value="WD REPEAT, SAM AND U-BOX DOMAIN-CONTAINING PROTEIN 1"/>
    <property type="match status" value="1"/>
</dbReference>
<dbReference type="SUPFAM" id="SSF48403">
    <property type="entry name" value="Ankyrin repeat"/>
    <property type="match status" value="1"/>
</dbReference>
<evidence type="ECO:0000259" key="2">
    <source>
        <dbReference type="PROSITE" id="PS50222"/>
    </source>
</evidence>
<dbReference type="PROSITE" id="PS51782">
    <property type="entry name" value="LYSM"/>
    <property type="match status" value="1"/>
</dbReference>
<dbReference type="Gene3D" id="3.10.350.10">
    <property type="entry name" value="LysM domain"/>
    <property type="match status" value="1"/>
</dbReference>
<dbReference type="Pfam" id="PF04564">
    <property type="entry name" value="U-box"/>
    <property type="match status" value="1"/>
</dbReference>
<dbReference type="PROSITE" id="PS51698">
    <property type="entry name" value="U_BOX"/>
    <property type="match status" value="1"/>
</dbReference>
<evidence type="ECO:0000313" key="5">
    <source>
        <dbReference type="EMBL" id="CAF3886763.1"/>
    </source>
</evidence>
<dbReference type="CDD" id="cd00051">
    <property type="entry name" value="EFh"/>
    <property type="match status" value="1"/>
</dbReference>
<dbReference type="Gene3D" id="1.25.40.20">
    <property type="entry name" value="Ankyrin repeat-containing domain"/>
    <property type="match status" value="1"/>
</dbReference>
<dbReference type="SUPFAM" id="SSF54106">
    <property type="entry name" value="LysM domain"/>
    <property type="match status" value="1"/>
</dbReference>
<keyword evidence="1" id="KW-0106">Calcium</keyword>
<dbReference type="InterPro" id="IPR036779">
    <property type="entry name" value="LysM_dom_sf"/>
</dbReference>
<dbReference type="Proteomes" id="UP000681722">
    <property type="component" value="Unassembled WGS sequence"/>
</dbReference>